<dbReference type="InterPro" id="IPR045720">
    <property type="entry name" value="DUF6074"/>
</dbReference>
<evidence type="ECO:0000313" key="1">
    <source>
        <dbReference type="EMBL" id="MCG7505067.1"/>
    </source>
</evidence>
<sequence length="81" mass="8788">MAELIPFPLHSRATLVRSLADDLEVVHGPNANTFWRERIAGIVAGLRADGVADEAIRTEILGLQSAVQAELQRRARSTAVV</sequence>
<protein>
    <submittedName>
        <fullName evidence="1">DUF6074 family protein</fullName>
    </submittedName>
</protein>
<proteinExistence type="predicted"/>
<organism evidence="1 2">
    <name type="scientific">Mesorhizobium retamae</name>
    <dbReference type="NCBI Taxonomy" id="2912854"/>
    <lineage>
        <taxon>Bacteria</taxon>
        <taxon>Pseudomonadati</taxon>
        <taxon>Pseudomonadota</taxon>
        <taxon>Alphaproteobacteria</taxon>
        <taxon>Hyphomicrobiales</taxon>
        <taxon>Phyllobacteriaceae</taxon>
        <taxon>Mesorhizobium</taxon>
    </lineage>
</organism>
<gene>
    <name evidence="1" type="ORF">L4923_08535</name>
</gene>
<dbReference type="EMBL" id="JAKREW010000005">
    <property type="protein sequence ID" value="MCG7505067.1"/>
    <property type="molecule type" value="Genomic_DNA"/>
</dbReference>
<dbReference type="Proteomes" id="UP001201701">
    <property type="component" value="Unassembled WGS sequence"/>
</dbReference>
<name>A0ABS9QCC5_9HYPH</name>
<reference evidence="1 2" key="1">
    <citation type="submission" date="2022-02" db="EMBL/GenBank/DDBJ databases">
        <title>Draft genome sequence of Mezorhizobium retamae strain IRAMC:0171 isolated from Retama raetam nodules.</title>
        <authorList>
            <person name="Bengaied R."/>
            <person name="Sbissi I."/>
            <person name="Huber K."/>
            <person name="Ghodbane F."/>
            <person name="Nouioui I."/>
            <person name="Tarhouni M."/>
            <person name="Gtari M."/>
        </authorList>
    </citation>
    <scope>NUCLEOTIDE SEQUENCE [LARGE SCALE GENOMIC DNA]</scope>
    <source>
        <strain evidence="1 2">IRAMC:0171</strain>
    </source>
</reference>
<comment type="caution">
    <text evidence="1">The sequence shown here is derived from an EMBL/GenBank/DDBJ whole genome shotgun (WGS) entry which is preliminary data.</text>
</comment>
<dbReference type="Pfam" id="PF19551">
    <property type="entry name" value="DUF6074"/>
    <property type="match status" value="1"/>
</dbReference>
<accession>A0ABS9QCC5</accession>
<evidence type="ECO:0000313" key="2">
    <source>
        <dbReference type="Proteomes" id="UP001201701"/>
    </source>
</evidence>
<keyword evidence="2" id="KW-1185">Reference proteome</keyword>
<dbReference type="RefSeq" id="WP_239363585.1">
    <property type="nucleotide sequence ID" value="NZ_JAKREW010000005.1"/>
</dbReference>